<evidence type="ECO:0000256" key="3">
    <source>
        <dbReference type="ARBA" id="ARBA00022737"/>
    </source>
</evidence>
<dbReference type="EMBL" id="QGMY01000002">
    <property type="protein sequence ID" value="PWR73908.1"/>
    <property type="molecule type" value="Genomic_DNA"/>
</dbReference>
<dbReference type="PROSITE" id="PS00018">
    <property type="entry name" value="EF_HAND_1"/>
    <property type="match status" value="2"/>
</dbReference>
<dbReference type="InterPro" id="IPR022441">
    <property type="entry name" value="Para_beta_helix_rpt-2"/>
</dbReference>
<dbReference type="Gene3D" id="1.10.1330.10">
    <property type="entry name" value="Dockerin domain"/>
    <property type="match status" value="1"/>
</dbReference>
<dbReference type="PANTHER" id="PTHR22990:SF15">
    <property type="entry name" value="F-BOX ONLY PROTEIN 10"/>
    <property type="match status" value="1"/>
</dbReference>
<dbReference type="InterPro" id="IPR051550">
    <property type="entry name" value="SCF-Subunits/Alg-Epimerases"/>
</dbReference>
<dbReference type="RefSeq" id="WP_109967188.1">
    <property type="nucleotide sequence ID" value="NZ_CP176093.1"/>
</dbReference>
<feature type="domain" description="Periplasmic copper-binding protein NosD beta helix" evidence="6">
    <location>
        <begin position="479"/>
        <end position="630"/>
    </location>
</feature>
<comment type="pathway">
    <text evidence="1">Protein modification; protein ubiquitination.</text>
</comment>
<feature type="domain" description="Periplasmic copper-binding protein NosD beta helix" evidence="6">
    <location>
        <begin position="174"/>
        <end position="342"/>
    </location>
</feature>
<keyword evidence="4" id="KW-0833">Ubl conjugation pathway</keyword>
<accession>A0A2V2NBR3</accession>
<name>A0A2V2NBR3_9EURY</name>
<evidence type="ECO:0000256" key="5">
    <source>
        <dbReference type="SAM" id="Phobius"/>
    </source>
</evidence>
<evidence type="ECO:0000256" key="4">
    <source>
        <dbReference type="ARBA" id="ARBA00022786"/>
    </source>
</evidence>
<keyword evidence="3" id="KW-0677">Repeat</keyword>
<evidence type="ECO:0000313" key="9">
    <source>
        <dbReference type="Proteomes" id="UP000245657"/>
    </source>
</evidence>
<dbReference type="SMART" id="SM00710">
    <property type="entry name" value="PbH1"/>
    <property type="match status" value="19"/>
</dbReference>
<dbReference type="PANTHER" id="PTHR22990">
    <property type="entry name" value="F-BOX ONLY PROTEIN"/>
    <property type="match status" value="1"/>
</dbReference>
<dbReference type="Pfam" id="PF13229">
    <property type="entry name" value="Beta_helix"/>
    <property type="match status" value="1"/>
</dbReference>
<feature type="domain" description="Right handed beta helix" evidence="7">
    <location>
        <begin position="360"/>
        <end position="472"/>
    </location>
</feature>
<dbReference type="Proteomes" id="UP000245657">
    <property type="component" value="Unassembled WGS sequence"/>
</dbReference>
<gene>
    <name evidence="8" type="ORF">DK846_01710</name>
</gene>
<dbReference type="InterPro" id="IPR011050">
    <property type="entry name" value="Pectin_lyase_fold/virulence"/>
</dbReference>
<keyword evidence="5" id="KW-0472">Membrane</keyword>
<dbReference type="GO" id="GO:0000272">
    <property type="term" value="P:polysaccharide catabolic process"/>
    <property type="evidence" value="ECO:0007669"/>
    <property type="project" value="InterPro"/>
</dbReference>
<keyword evidence="9" id="KW-1185">Reference proteome</keyword>
<proteinExistence type="predicted"/>
<evidence type="ECO:0000259" key="6">
    <source>
        <dbReference type="Pfam" id="PF05048"/>
    </source>
</evidence>
<organism evidence="8 9">
    <name type="scientific">Methanospirillum lacunae</name>
    <dbReference type="NCBI Taxonomy" id="668570"/>
    <lineage>
        <taxon>Archaea</taxon>
        <taxon>Methanobacteriati</taxon>
        <taxon>Methanobacteriota</taxon>
        <taxon>Stenosarchaea group</taxon>
        <taxon>Methanomicrobia</taxon>
        <taxon>Methanomicrobiales</taxon>
        <taxon>Methanospirillaceae</taxon>
        <taxon>Methanospirillum</taxon>
    </lineage>
</organism>
<dbReference type="Gene3D" id="2.160.20.10">
    <property type="entry name" value="Single-stranded right-handed beta-helix, Pectin lyase-like"/>
    <property type="match status" value="2"/>
</dbReference>
<dbReference type="OrthoDB" id="117818at2157"/>
<evidence type="ECO:0000313" key="8">
    <source>
        <dbReference type="EMBL" id="PWR73908.1"/>
    </source>
</evidence>
<keyword evidence="5" id="KW-0812">Transmembrane</keyword>
<dbReference type="InterPro" id="IPR036439">
    <property type="entry name" value="Dockerin_dom_sf"/>
</dbReference>
<dbReference type="InterPro" id="IPR007742">
    <property type="entry name" value="NosD_dom"/>
</dbReference>
<reference evidence="8 9" key="1">
    <citation type="submission" date="2018-05" db="EMBL/GenBank/DDBJ databases">
        <title>Draft genome of Methanospirillum lacunae Ki8-1.</title>
        <authorList>
            <person name="Dueholm M.S."/>
            <person name="Nielsen P.H."/>
            <person name="Bakmann L.F."/>
            <person name="Otzen D.E."/>
        </authorList>
    </citation>
    <scope>NUCLEOTIDE SEQUENCE [LARGE SCALE GENOMIC DNA]</scope>
    <source>
        <strain evidence="8 9">Ki8-1</strain>
    </source>
</reference>
<evidence type="ECO:0000259" key="7">
    <source>
        <dbReference type="Pfam" id="PF13229"/>
    </source>
</evidence>
<comment type="caution">
    <text evidence="8">The sequence shown here is derived from an EMBL/GenBank/DDBJ whole genome shotgun (WGS) entry which is preliminary data.</text>
</comment>
<evidence type="ECO:0000256" key="2">
    <source>
        <dbReference type="ARBA" id="ARBA00016512"/>
    </source>
</evidence>
<dbReference type="InterPro" id="IPR012334">
    <property type="entry name" value="Pectin_lyas_fold"/>
</dbReference>
<dbReference type="NCBIfam" id="TIGR03804">
    <property type="entry name" value="para_beta_helix"/>
    <property type="match status" value="1"/>
</dbReference>
<protein>
    <recommendedName>
        <fullName evidence="2">Probable pectate lyase C</fullName>
    </recommendedName>
</protein>
<dbReference type="AlphaFoldDB" id="A0A2V2NBR3"/>
<dbReference type="InterPro" id="IPR039448">
    <property type="entry name" value="Beta_helix"/>
</dbReference>
<dbReference type="InterPro" id="IPR006626">
    <property type="entry name" value="PbH1"/>
</dbReference>
<dbReference type="InterPro" id="IPR018247">
    <property type="entry name" value="EF_Hand_1_Ca_BS"/>
</dbReference>
<dbReference type="SUPFAM" id="SSF63446">
    <property type="entry name" value="Type I dockerin domain"/>
    <property type="match status" value="1"/>
</dbReference>
<evidence type="ECO:0000256" key="1">
    <source>
        <dbReference type="ARBA" id="ARBA00004906"/>
    </source>
</evidence>
<sequence>MSSHPIIFITGCFFYILVISTGIPAVFGEDALNESYQGKIILSPPVTITTPGTYVLSSDAEMMNGTDAITILSGNVFIDGMGHKLEANVSDQNQTVGIKVEGKDSTLKNVSISSVKISGFHTGIKMDKTEVAAIQNCSLSVNQISGIALINASSVIINGSEIVSTQVKGDETGGDGMSITNSDAVTITSVQVTGSGSGGVGDGVKVTRSSTVTLDTSTITSSAGSGVSTQGNSSGLIIRDSIISGNDANGISLTEGCTGPQISGSQVRENTLTGIEISSAKSGILVGNLIEKNQVGLSLSNAEDFSASGNNIKNNKINLDITGNSPLEYWHHIDKTNLADGRPIWYLLGNKDSSISAADNPSCIYAVNCTNLTVVDQVLSKNGAGIFLINTDSAILSRISALDNTFGVRIGYGSRDITVTDSSTETNLIAGYAVAGSQNITFRSCSAQNNLVGFFCSETNKLLLEECDAHNQQGLRRRGPSGFLISGCTNVSVTNSLARQNQFDGLYLKDSPDTLISGTTLSSNDIAGIASLAEGITVINSTISANGAGGVLIYGNYSAMQGNSIQENKGRGLIIDSVTETKIWNNYFNNTRNVEMTGNSSHTTWNITPETGNGITGHTLIGGNYWGNPTQPGYSDICTPNTDGFCNVSYSPGLNGVDQYPISSSVLNSTSQSDQISTLSISDTKYDIDKNGLVNLQDVVALMQGIVSGTMSDSSYDFSNDGRVNLQDVVALFNLIS</sequence>
<keyword evidence="5" id="KW-1133">Transmembrane helix</keyword>
<feature type="transmembrane region" description="Helical" evidence="5">
    <location>
        <begin position="7"/>
        <end position="27"/>
    </location>
</feature>
<dbReference type="Pfam" id="PF05048">
    <property type="entry name" value="NosD"/>
    <property type="match status" value="2"/>
</dbReference>
<dbReference type="SUPFAM" id="SSF51126">
    <property type="entry name" value="Pectin lyase-like"/>
    <property type="match status" value="3"/>
</dbReference>
<dbReference type="GeneID" id="97549245"/>